<dbReference type="EMBL" id="CP047656">
    <property type="protein sequence ID" value="QHJ11689.1"/>
    <property type="molecule type" value="Genomic_DNA"/>
</dbReference>
<dbReference type="Proteomes" id="UP000464524">
    <property type="component" value="Chromosome"/>
</dbReference>
<gene>
    <name evidence="2" type="ORF">FX988_01924</name>
</gene>
<evidence type="ECO:0000313" key="2">
    <source>
        <dbReference type="EMBL" id="QHJ11689.1"/>
    </source>
</evidence>
<name>A0A857JI27_9ALTE</name>
<dbReference type="InterPro" id="IPR010239">
    <property type="entry name" value="CHP02001"/>
</dbReference>
<reference evidence="2 3" key="1">
    <citation type="submission" date="2019-12" db="EMBL/GenBank/DDBJ databases">
        <title>Genome sequencing and assembly of endphytes of Porphyra tenera.</title>
        <authorList>
            <person name="Park J.M."/>
            <person name="Shin R."/>
            <person name="Jo S.H."/>
        </authorList>
    </citation>
    <scope>NUCLEOTIDE SEQUENCE [LARGE SCALE GENOMIC DNA]</scope>
    <source>
        <strain evidence="2 3">GPM4</strain>
    </source>
</reference>
<evidence type="ECO:0000313" key="3">
    <source>
        <dbReference type="Proteomes" id="UP000464524"/>
    </source>
</evidence>
<dbReference type="NCBIfam" id="TIGR02001">
    <property type="entry name" value="gcw_chp"/>
    <property type="match status" value="1"/>
</dbReference>
<dbReference type="RefSeq" id="WP_160179461.1">
    <property type="nucleotide sequence ID" value="NZ_CP047656.1"/>
</dbReference>
<dbReference type="AlphaFoldDB" id="A0A857JI27"/>
<sequence>MKALKLTALAAAVLAGSAVSQNALAEITANASVTSNYIWRGLTQTTNDAAVQGGIDYASESGFYAGTWVSNVNYGADDIYSYEHDLYFGFSGESGDITYDVGYLYYNYDSEAEFDFAEVYGSVGYGALSVTLSLLAHTEADEGEGQDFGFAEASYVSVDYGMPVLNGAELGFHVGYHQGDFAEAFNGVPDGYADWGISVSKDGFSFAVTGTDLDEVEDPSTDPYDNDSVKFAVSYSVDFEL</sequence>
<dbReference type="Pfam" id="PF09694">
    <property type="entry name" value="Gcw_chp"/>
    <property type="match status" value="1"/>
</dbReference>
<keyword evidence="1" id="KW-0732">Signal</keyword>
<feature type="chain" id="PRO_5032938333" description="Histidine kinase" evidence="1">
    <location>
        <begin position="26"/>
        <end position="241"/>
    </location>
</feature>
<protein>
    <recommendedName>
        <fullName evidence="4">Histidine kinase</fullName>
    </recommendedName>
</protein>
<feature type="signal peptide" evidence="1">
    <location>
        <begin position="1"/>
        <end position="25"/>
    </location>
</feature>
<keyword evidence="3" id="KW-1185">Reference proteome</keyword>
<organism evidence="2 3">
    <name type="scientific">Paraglaciecola mesophila</name>
    <dbReference type="NCBI Taxonomy" id="197222"/>
    <lineage>
        <taxon>Bacteria</taxon>
        <taxon>Pseudomonadati</taxon>
        <taxon>Pseudomonadota</taxon>
        <taxon>Gammaproteobacteria</taxon>
        <taxon>Alteromonadales</taxon>
        <taxon>Alteromonadaceae</taxon>
        <taxon>Paraglaciecola</taxon>
    </lineage>
</organism>
<evidence type="ECO:0008006" key="4">
    <source>
        <dbReference type="Google" id="ProtNLM"/>
    </source>
</evidence>
<dbReference type="OrthoDB" id="9793561at2"/>
<dbReference type="KEGG" id="pmes:FX988_01924"/>
<proteinExistence type="predicted"/>
<evidence type="ECO:0000256" key="1">
    <source>
        <dbReference type="SAM" id="SignalP"/>
    </source>
</evidence>
<accession>A0A857JI27</accession>